<organism evidence="3 4">
    <name type="scientific">Paeniglutamicibacter psychrophenolicus</name>
    <dbReference type="NCBI Taxonomy" id="257454"/>
    <lineage>
        <taxon>Bacteria</taxon>
        <taxon>Bacillati</taxon>
        <taxon>Actinomycetota</taxon>
        <taxon>Actinomycetes</taxon>
        <taxon>Micrococcales</taxon>
        <taxon>Micrococcaceae</taxon>
        <taxon>Paeniglutamicibacter</taxon>
    </lineage>
</organism>
<keyword evidence="2" id="KW-0472">Membrane</keyword>
<reference evidence="3 4" key="1">
    <citation type="submission" date="2021-03" db="EMBL/GenBank/DDBJ databases">
        <title>Sequencing the genomes of 1000 actinobacteria strains.</title>
        <authorList>
            <person name="Klenk H.-P."/>
        </authorList>
    </citation>
    <scope>NUCLEOTIDE SEQUENCE [LARGE SCALE GENOMIC DNA]</scope>
    <source>
        <strain evidence="3 4">DSM 15454</strain>
    </source>
</reference>
<feature type="region of interest" description="Disordered" evidence="1">
    <location>
        <begin position="1"/>
        <end position="23"/>
    </location>
</feature>
<evidence type="ECO:0000313" key="4">
    <source>
        <dbReference type="Proteomes" id="UP000766570"/>
    </source>
</evidence>
<accession>A0ABS4WEA7</accession>
<feature type="transmembrane region" description="Helical" evidence="2">
    <location>
        <begin position="31"/>
        <end position="51"/>
    </location>
</feature>
<evidence type="ECO:0000313" key="3">
    <source>
        <dbReference type="EMBL" id="MBP2374549.1"/>
    </source>
</evidence>
<protein>
    <submittedName>
        <fullName evidence="3">Uncharacterized protein</fullName>
    </submittedName>
</protein>
<proteinExistence type="predicted"/>
<comment type="caution">
    <text evidence="3">The sequence shown here is derived from an EMBL/GenBank/DDBJ whole genome shotgun (WGS) entry which is preliminary data.</text>
</comment>
<dbReference type="Proteomes" id="UP000766570">
    <property type="component" value="Unassembled WGS sequence"/>
</dbReference>
<keyword evidence="2" id="KW-0812">Transmembrane</keyword>
<dbReference type="EMBL" id="JAGIOE010000001">
    <property type="protein sequence ID" value="MBP2374549.1"/>
    <property type="molecule type" value="Genomic_DNA"/>
</dbReference>
<keyword evidence="4" id="KW-1185">Reference proteome</keyword>
<sequence>MAGPFAAAAAPFDREPGGETEGEPHAEFLEMAGFLVGVVGLLVSLISVYTAGVEARRKRVPDFQKLLDGLVAGTTSPQEALATIGRWKPELTPAEVAEQWKSGNIARYKEVLGRLGYPPAVVEKILKASFGAIAELAHKP</sequence>
<evidence type="ECO:0000256" key="1">
    <source>
        <dbReference type="SAM" id="MobiDB-lite"/>
    </source>
</evidence>
<dbReference type="RefSeq" id="WP_209907555.1">
    <property type="nucleotide sequence ID" value="NZ_BAAAMI010000017.1"/>
</dbReference>
<evidence type="ECO:0000256" key="2">
    <source>
        <dbReference type="SAM" id="Phobius"/>
    </source>
</evidence>
<feature type="compositionally biased region" description="Basic and acidic residues" evidence="1">
    <location>
        <begin position="12"/>
        <end position="23"/>
    </location>
</feature>
<gene>
    <name evidence="3" type="ORF">JOF46_002461</name>
</gene>
<keyword evidence="2" id="KW-1133">Transmembrane helix</keyword>
<name>A0ABS4WEA7_9MICC</name>
<feature type="compositionally biased region" description="Low complexity" evidence="1">
    <location>
        <begin position="1"/>
        <end position="11"/>
    </location>
</feature>